<feature type="compositionally biased region" description="Polar residues" evidence="1">
    <location>
        <begin position="268"/>
        <end position="278"/>
    </location>
</feature>
<accession>A0A6G1HRR9</accession>
<dbReference type="GO" id="GO:0007131">
    <property type="term" value="P:reciprocal meiotic recombination"/>
    <property type="evidence" value="ECO:0007669"/>
    <property type="project" value="InterPro"/>
</dbReference>
<dbReference type="InterPro" id="IPR004354">
    <property type="entry name" value="Meiotic_Rec114"/>
</dbReference>
<reference evidence="2" key="1">
    <citation type="journal article" date="2020" name="Stud. Mycol.">
        <title>101 Dothideomycetes genomes: a test case for predicting lifestyles and emergence of pathogens.</title>
        <authorList>
            <person name="Haridas S."/>
            <person name="Albert R."/>
            <person name="Binder M."/>
            <person name="Bloem J."/>
            <person name="Labutti K."/>
            <person name="Salamov A."/>
            <person name="Andreopoulos B."/>
            <person name="Baker S."/>
            <person name="Barry K."/>
            <person name="Bills G."/>
            <person name="Bluhm B."/>
            <person name="Cannon C."/>
            <person name="Castanera R."/>
            <person name="Culley D."/>
            <person name="Daum C."/>
            <person name="Ezra D."/>
            <person name="Gonzalez J."/>
            <person name="Henrissat B."/>
            <person name="Kuo A."/>
            <person name="Liang C."/>
            <person name="Lipzen A."/>
            <person name="Lutzoni F."/>
            <person name="Magnuson J."/>
            <person name="Mondo S."/>
            <person name="Nolan M."/>
            <person name="Ohm R."/>
            <person name="Pangilinan J."/>
            <person name="Park H.-J."/>
            <person name="Ramirez L."/>
            <person name="Alfaro M."/>
            <person name="Sun H."/>
            <person name="Tritt A."/>
            <person name="Yoshinaga Y."/>
            <person name="Zwiers L.-H."/>
            <person name="Turgeon B."/>
            <person name="Goodwin S."/>
            <person name="Spatafora J."/>
            <person name="Crous P."/>
            <person name="Grigoriev I."/>
        </authorList>
    </citation>
    <scope>NUCLEOTIDE SEQUENCE</scope>
    <source>
        <strain evidence="2">CBS 262.69</strain>
    </source>
</reference>
<sequence>MPQFPLLKYSKATSPVGVLKYTWNHATHDLALVFDSGSSGFSQHLSMLKVFQGGTAVDAVDLRSKIQEANQFAEQAREAGVILKAEQLHTTVLHRRTACSVAIKYQLDDRMTRRIQLRFCSVQDFDEVLGILKGMQCTLIAIDPQDGQSQDGDQSRPSTAASAMIEHTRKPTFLAPQPGPPSSVGSGSHSRTANADERQLQLDVTPPVESRSSFAVSNRHFSRQLPTIAERQQLEQQSEPFMDRPMTALDRTMEQYADDASVVAESARPSTAPIQQAPSMLPPRRLLPFQKPGSNYKGHSNAGSSSSRPPSSGYPLPPLPIPSFVNKPSPKGTPPTSKRAQAEPRVGKTTPAGSSIWSNYGKANSATKPPPSAGSEPITGTPPSKEHNFRSSPPLNLNRMAQPKPPNEDTSTPSELVVEGDVSSAQDQVGAESLKLIDRSMTGDLAEYAALPYAERMSMVESMIIELAADPDFLTLCEDVNGCWQRIGLELS</sequence>
<feature type="compositionally biased region" description="Polar residues" evidence="1">
    <location>
        <begin position="351"/>
        <end position="367"/>
    </location>
</feature>
<feature type="region of interest" description="Disordered" evidence="1">
    <location>
        <begin position="259"/>
        <end position="425"/>
    </location>
</feature>
<protein>
    <submittedName>
        <fullName evidence="2">Uncharacterized protein</fullName>
    </submittedName>
</protein>
<evidence type="ECO:0000313" key="3">
    <source>
        <dbReference type="Proteomes" id="UP000799640"/>
    </source>
</evidence>
<dbReference type="Proteomes" id="UP000799640">
    <property type="component" value="Unassembled WGS sequence"/>
</dbReference>
<feature type="region of interest" description="Disordered" evidence="1">
    <location>
        <begin position="170"/>
        <end position="217"/>
    </location>
</feature>
<evidence type="ECO:0000313" key="2">
    <source>
        <dbReference type="EMBL" id="KAF2398710.1"/>
    </source>
</evidence>
<proteinExistence type="predicted"/>
<feature type="compositionally biased region" description="Low complexity" evidence="1">
    <location>
        <begin position="304"/>
        <end position="314"/>
    </location>
</feature>
<evidence type="ECO:0000256" key="1">
    <source>
        <dbReference type="SAM" id="MobiDB-lite"/>
    </source>
</evidence>
<gene>
    <name evidence="2" type="ORF">EJ06DRAFT_583362</name>
</gene>
<name>A0A6G1HRR9_9PEZI</name>
<dbReference type="AlphaFoldDB" id="A0A6G1HRR9"/>
<dbReference type="OrthoDB" id="5360255at2759"/>
<dbReference type="EMBL" id="ML996699">
    <property type="protein sequence ID" value="KAF2398710.1"/>
    <property type="molecule type" value="Genomic_DNA"/>
</dbReference>
<feature type="compositionally biased region" description="Low complexity" evidence="1">
    <location>
        <begin position="327"/>
        <end position="338"/>
    </location>
</feature>
<organism evidence="2 3">
    <name type="scientific">Trichodelitschia bisporula</name>
    <dbReference type="NCBI Taxonomy" id="703511"/>
    <lineage>
        <taxon>Eukaryota</taxon>
        <taxon>Fungi</taxon>
        <taxon>Dikarya</taxon>
        <taxon>Ascomycota</taxon>
        <taxon>Pezizomycotina</taxon>
        <taxon>Dothideomycetes</taxon>
        <taxon>Dothideomycetes incertae sedis</taxon>
        <taxon>Phaeotrichales</taxon>
        <taxon>Phaeotrichaceae</taxon>
        <taxon>Trichodelitschia</taxon>
    </lineage>
</organism>
<keyword evidence="3" id="KW-1185">Reference proteome</keyword>
<dbReference type="Pfam" id="PF03525">
    <property type="entry name" value="Meiotic_rec114"/>
    <property type="match status" value="1"/>
</dbReference>